<dbReference type="GO" id="GO:0032259">
    <property type="term" value="P:methylation"/>
    <property type="evidence" value="ECO:0007669"/>
    <property type="project" value="UniProtKB-KW"/>
</dbReference>
<proteinExistence type="inferred from homology"/>
<evidence type="ECO:0000313" key="8">
    <source>
        <dbReference type="EMBL" id="CBX27542.1"/>
    </source>
</evidence>
<dbReference type="Pfam" id="PF00590">
    <property type="entry name" value="TP_methylase"/>
    <property type="match status" value="1"/>
</dbReference>
<evidence type="ECO:0000256" key="3">
    <source>
        <dbReference type="ARBA" id="ARBA00022573"/>
    </source>
</evidence>
<evidence type="ECO:0000259" key="7">
    <source>
        <dbReference type="Pfam" id="PF00590"/>
    </source>
</evidence>
<dbReference type="Gene3D" id="3.40.1010.10">
    <property type="entry name" value="Cobalt-precorrin-4 Transmethylase, Domain 1"/>
    <property type="match status" value="1"/>
</dbReference>
<sequence length="253" mass="27662">MEKKCPVSFIGAGPGDPELITVKGQKRISEADLILYAGSLVPKELITDVKDSARIIDSSGMTLDETHLMILETIRNGGTVARVHTGDPSLYGAIKEQILLLDKDGIAFEIIPGVTVAFAAAAAAKISFTLPEAVQTLIFTRLGGRTPVTETQRLKYLARHMASIAVYLSSENPEKMVEELIDGGYPNDTPVIIAHRVGWPDERIISTRLESVVSETKNAEIKRQAVFLILPGQDKESAFSKLYDPKFSHGFRK</sequence>
<dbReference type="InterPro" id="IPR006362">
    <property type="entry name" value="Cbl_synth_CobM/CibF"/>
</dbReference>
<keyword evidence="3" id="KW-0169">Cobalamin biosynthesis</keyword>
<dbReference type="Gene3D" id="3.30.950.10">
    <property type="entry name" value="Methyltransferase, Cobalt-precorrin-4 Transmethylase, Domain 2"/>
    <property type="match status" value="1"/>
</dbReference>
<dbReference type="InterPro" id="IPR035996">
    <property type="entry name" value="4pyrrol_Methylase_sf"/>
</dbReference>
<gene>
    <name evidence="8" type="ORF">N47_H23640</name>
</gene>
<evidence type="ECO:0000256" key="2">
    <source>
        <dbReference type="ARBA" id="ARBA00005879"/>
    </source>
</evidence>
<dbReference type="PANTHER" id="PTHR45790:SF4">
    <property type="entry name" value="COBALT-PRECORRIN-4 C(11)-METHYLTRANSFERASE"/>
    <property type="match status" value="1"/>
</dbReference>
<keyword evidence="4 8" id="KW-0489">Methyltransferase</keyword>
<dbReference type="InterPro" id="IPR000878">
    <property type="entry name" value="4pyrrol_Mease"/>
</dbReference>
<dbReference type="InterPro" id="IPR014777">
    <property type="entry name" value="4pyrrole_Mease_sub1"/>
</dbReference>
<evidence type="ECO:0000256" key="1">
    <source>
        <dbReference type="ARBA" id="ARBA00004953"/>
    </source>
</evidence>
<comment type="similarity">
    <text evidence="2">Belongs to the precorrin methyltransferase family.</text>
</comment>
<keyword evidence="5 8" id="KW-0808">Transferase</keyword>
<evidence type="ECO:0000256" key="6">
    <source>
        <dbReference type="ARBA" id="ARBA00022691"/>
    </source>
</evidence>
<dbReference type="EMBL" id="FR695866">
    <property type="protein sequence ID" value="CBX27542.1"/>
    <property type="molecule type" value="Genomic_DNA"/>
</dbReference>
<comment type="pathway">
    <text evidence="1">Cofactor biosynthesis; adenosylcobalamin biosynthesis.</text>
</comment>
<dbReference type="InterPro" id="IPR050161">
    <property type="entry name" value="Siro_Cobalamin_biosynth"/>
</dbReference>
<dbReference type="PANTHER" id="PTHR45790">
    <property type="entry name" value="SIROHEME SYNTHASE-RELATED"/>
    <property type="match status" value="1"/>
</dbReference>
<dbReference type="GO" id="GO:0046026">
    <property type="term" value="F:precorrin-4 C11-methyltransferase activity"/>
    <property type="evidence" value="ECO:0007669"/>
    <property type="project" value="InterPro"/>
</dbReference>
<organism evidence="8">
    <name type="scientific">uncultured Desulfobacterium sp</name>
    <dbReference type="NCBI Taxonomy" id="201089"/>
    <lineage>
        <taxon>Bacteria</taxon>
        <taxon>Pseudomonadati</taxon>
        <taxon>Thermodesulfobacteriota</taxon>
        <taxon>Desulfobacteria</taxon>
        <taxon>Desulfobacterales</taxon>
        <taxon>Desulfobacteriaceae</taxon>
        <taxon>Desulfobacterium</taxon>
        <taxon>environmental samples</taxon>
    </lineage>
</organism>
<keyword evidence="6" id="KW-0949">S-adenosyl-L-methionine</keyword>
<dbReference type="PROSITE" id="PS00839">
    <property type="entry name" value="SUMT_1"/>
    <property type="match status" value="1"/>
</dbReference>
<dbReference type="AlphaFoldDB" id="E1YAE8"/>
<name>E1YAE8_9BACT</name>
<dbReference type="UniPathway" id="UPA00148"/>
<protein>
    <submittedName>
        <fullName evidence="8">Cobalt-precorrin-4 C(11)-methyltransferase</fullName>
    </submittedName>
</protein>
<evidence type="ECO:0000256" key="4">
    <source>
        <dbReference type="ARBA" id="ARBA00022603"/>
    </source>
</evidence>
<accession>E1YAE8</accession>
<dbReference type="GO" id="GO:0009236">
    <property type="term" value="P:cobalamin biosynthetic process"/>
    <property type="evidence" value="ECO:0007669"/>
    <property type="project" value="UniProtKB-UniPathway"/>
</dbReference>
<dbReference type="InterPro" id="IPR014776">
    <property type="entry name" value="4pyrrole_Mease_sub2"/>
</dbReference>
<feature type="domain" description="Tetrapyrrole methylase" evidence="7">
    <location>
        <begin position="7"/>
        <end position="211"/>
    </location>
</feature>
<dbReference type="SUPFAM" id="SSF53790">
    <property type="entry name" value="Tetrapyrrole methylase"/>
    <property type="match status" value="1"/>
</dbReference>
<reference evidence="8" key="1">
    <citation type="journal article" date="2011" name="Environ. Microbiol.">
        <title>Genomic insights into the metabolic potential of the polycyclic aromatic hydrocarbon degrading sulfate-reducing Deltaproteobacterium N47.</title>
        <authorList>
            <person name="Bergmann F."/>
            <person name="Selesi D."/>
            <person name="Weinmaier T."/>
            <person name="Tischler P."/>
            <person name="Rattei T."/>
            <person name="Meckenstock R.U."/>
        </authorList>
    </citation>
    <scope>NUCLEOTIDE SEQUENCE</scope>
</reference>
<evidence type="ECO:0000256" key="5">
    <source>
        <dbReference type="ARBA" id="ARBA00022679"/>
    </source>
</evidence>
<dbReference type="InterPro" id="IPR003043">
    <property type="entry name" value="Uropor_MeTrfase_CS"/>
</dbReference>
<dbReference type="CDD" id="cd11641">
    <property type="entry name" value="Precorrin-4_C11-MT"/>
    <property type="match status" value="1"/>
</dbReference>
<dbReference type="NCBIfam" id="TIGR01465">
    <property type="entry name" value="cobM_cbiF"/>
    <property type="match status" value="1"/>
</dbReference>